<proteinExistence type="predicted"/>
<name>A0ABN1T8Q6_9ACTN</name>
<dbReference type="InterPro" id="IPR037069">
    <property type="entry name" value="AcylCoA_DH/ox_N_sf"/>
</dbReference>
<dbReference type="InterPro" id="IPR046373">
    <property type="entry name" value="Acyl-CoA_Oxase/DH_mid-dom_sf"/>
</dbReference>
<dbReference type="PIRSF" id="PIRSF016578">
    <property type="entry name" value="HsaA"/>
    <property type="match status" value="1"/>
</dbReference>
<keyword evidence="4" id="KW-1185">Reference proteome</keyword>
<keyword evidence="1" id="KW-0560">Oxidoreductase</keyword>
<organism evidence="3 4">
    <name type="scientific">Kitasatospora nipponensis</name>
    <dbReference type="NCBI Taxonomy" id="258049"/>
    <lineage>
        <taxon>Bacteria</taxon>
        <taxon>Bacillati</taxon>
        <taxon>Actinomycetota</taxon>
        <taxon>Actinomycetes</taxon>
        <taxon>Kitasatosporales</taxon>
        <taxon>Streptomycetaceae</taxon>
        <taxon>Kitasatospora</taxon>
    </lineage>
</organism>
<dbReference type="InterPro" id="IPR036250">
    <property type="entry name" value="AcylCo_DH-like_C"/>
</dbReference>
<dbReference type="InterPro" id="IPR013107">
    <property type="entry name" value="Acyl-CoA_DH_C"/>
</dbReference>
<evidence type="ECO:0000259" key="2">
    <source>
        <dbReference type="Pfam" id="PF08028"/>
    </source>
</evidence>
<gene>
    <name evidence="3" type="ORF">GCM10009665_75720</name>
</gene>
<evidence type="ECO:0000256" key="1">
    <source>
        <dbReference type="ARBA" id="ARBA00023002"/>
    </source>
</evidence>
<sequence>MVIIQDGPTGLAQGVEAALAVAGRGAERARTRYRLDSGTARALVAAGFARHFVPARWGGAAGGFETLVDAVLDLSGACTAAAWCATLYAAHGRLAGYLPEQGQADLWAHSPDVLIAGAGLAPSGRAEAVPGGWRLSGEWGFVSGVDHAQWVLLAAWTQARAGLEHRVFAVPRGDLLIRDTWRGLGMRGTGSNTVVLADVLVPAHRTVPMAELAAARPPAAGRARCHQVPYRMVATLLFTTPIVGAATAAMTAWSAPPPGRVLDLQRELTRAATELRSARLLLGHAAARADLAAPGERAVAENLRDTSLTADLCVTAVDRLCQLTGGVLPADQDPVQRARQDVHTAAGHTALECEAASARYSDGFFDWDAAGGCC</sequence>
<dbReference type="InterPro" id="IPR009100">
    <property type="entry name" value="AcylCoA_DH/oxidase_NM_dom_sf"/>
</dbReference>
<reference evidence="3 4" key="1">
    <citation type="journal article" date="2019" name="Int. J. Syst. Evol. Microbiol.">
        <title>The Global Catalogue of Microorganisms (GCM) 10K type strain sequencing project: providing services to taxonomists for standard genome sequencing and annotation.</title>
        <authorList>
            <consortium name="The Broad Institute Genomics Platform"/>
            <consortium name="The Broad Institute Genome Sequencing Center for Infectious Disease"/>
            <person name="Wu L."/>
            <person name="Ma J."/>
        </authorList>
    </citation>
    <scope>NUCLEOTIDE SEQUENCE [LARGE SCALE GENOMIC DNA]</scope>
    <source>
        <strain evidence="3 4">JCM 13004</strain>
    </source>
</reference>
<feature type="domain" description="Acyl-CoA dehydrogenase C-terminal" evidence="2">
    <location>
        <begin position="238"/>
        <end position="351"/>
    </location>
</feature>
<dbReference type="EMBL" id="BAAALF010000302">
    <property type="protein sequence ID" value="GAA1069040.1"/>
    <property type="molecule type" value="Genomic_DNA"/>
</dbReference>
<comment type="caution">
    <text evidence="3">The sequence shown here is derived from an EMBL/GenBank/DDBJ whole genome shotgun (WGS) entry which is preliminary data.</text>
</comment>
<dbReference type="Gene3D" id="2.40.110.10">
    <property type="entry name" value="Butyryl-CoA Dehydrogenase, subunit A, domain 2"/>
    <property type="match status" value="1"/>
</dbReference>
<dbReference type="Gene3D" id="1.10.540.10">
    <property type="entry name" value="Acyl-CoA dehydrogenase/oxidase, N-terminal domain"/>
    <property type="match status" value="1"/>
</dbReference>
<dbReference type="SUPFAM" id="SSF56645">
    <property type="entry name" value="Acyl-CoA dehydrogenase NM domain-like"/>
    <property type="match status" value="1"/>
</dbReference>
<evidence type="ECO:0000313" key="3">
    <source>
        <dbReference type="EMBL" id="GAA1069040.1"/>
    </source>
</evidence>
<dbReference type="Pfam" id="PF08028">
    <property type="entry name" value="Acyl-CoA_dh_2"/>
    <property type="match status" value="1"/>
</dbReference>
<dbReference type="Gene3D" id="1.20.140.10">
    <property type="entry name" value="Butyryl-CoA Dehydrogenase, subunit A, domain 3"/>
    <property type="match status" value="1"/>
</dbReference>
<dbReference type="Proteomes" id="UP001500037">
    <property type="component" value="Unassembled WGS sequence"/>
</dbReference>
<evidence type="ECO:0000313" key="4">
    <source>
        <dbReference type="Proteomes" id="UP001500037"/>
    </source>
</evidence>
<protein>
    <submittedName>
        <fullName evidence="3">Acyl-CoA dehydrogenase family protein</fullName>
    </submittedName>
</protein>
<accession>A0ABN1T8Q6</accession>
<dbReference type="SUPFAM" id="SSF47203">
    <property type="entry name" value="Acyl-CoA dehydrogenase C-terminal domain-like"/>
    <property type="match status" value="1"/>
</dbReference>